<proteinExistence type="predicted"/>
<protein>
    <submittedName>
        <fullName evidence="1">Uncharacterized protein</fullName>
    </submittedName>
</protein>
<dbReference type="EMBL" id="MRCC01000003">
    <property type="protein sequence ID" value="OKH28462.1"/>
    <property type="molecule type" value="Genomic_DNA"/>
</dbReference>
<dbReference type="InterPro" id="IPR047676">
    <property type="entry name" value="FxLYD_dom"/>
</dbReference>
<evidence type="ECO:0000313" key="2">
    <source>
        <dbReference type="Proteomes" id="UP000185984"/>
    </source>
</evidence>
<dbReference type="AlphaFoldDB" id="A0A1U7HXZ3"/>
<sequence>MIPLNNVRVSDLRIELAENGLPEVKGTLTNESNQLGEVPIIQFNVIDQRNNRILASEAIALDSSNGIAPGEQMSFIKAINTNILSSGVTLSDLHVEIVNSI</sequence>
<reference evidence="1 2" key="1">
    <citation type="submission" date="2016-11" db="EMBL/GenBank/DDBJ databases">
        <title>Draft Genome Sequences of Nine Cyanobacterial Strains from Diverse Habitats.</title>
        <authorList>
            <person name="Zhu T."/>
            <person name="Hou S."/>
            <person name="Lu X."/>
            <person name="Hess W.R."/>
        </authorList>
    </citation>
    <scope>NUCLEOTIDE SEQUENCE [LARGE SCALE GENOMIC DNA]</scope>
    <source>
        <strain evidence="1 2">5.2 s.c.1</strain>
    </source>
</reference>
<dbReference type="Proteomes" id="UP000185984">
    <property type="component" value="Unassembled WGS sequence"/>
</dbReference>
<gene>
    <name evidence="1" type="ORF">NIES1031_04295</name>
</gene>
<evidence type="ECO:0000313" key="1">
    <source>
        <dbReference type="EMBL" id="OKH28462.1"/>
    </source>
</evidence>
<name>A0A1U7HXZ3_9CHRO</name>
<comment type="caution">
    <text evidence="1">The sequence shown here is derived from an EMBL/GenBank/DDBJ whole genome shotgun (WGS) entry which is preliminary data.</text>
</comment>
<organism evidence="1 2">
    <name type="scientific">Chroogloeocystis siderophila 5.2 s.c.1</name>
    <dbReference type="NCBI Taxonomy" id="247279"/>
    <lineage>
        <taxon>Bacteria</taxon>
        <taxon>Bacillati</taxon>
        <taxon>Cyanobacteriota</taxon>
        <taxon>Cyanophyceae</taxon>
        <taxon>Oscillatoriophycideae</taxon>
        <taxon>Chroococcales</taxon>
        <taxon>Chroococcaceae</taxon>
        <taxon>Chroogloeocystis</taxon>
    </lineage>
</organism>
<accession>A0A1U7HXZ3</accession>
<keyword evidence="2" id="KW-1185">Reference proteome</keyword>
<dbReference type="NCBIfam" id="NF038353">
    <property type="entry name" value="FxLYD_dom"/>
    <property type="match status" value="1"/>
</dbReference>